<gene>
    <name evidence="1" type="ORF">SAMN05444920_1011118</name>
</gene>
<dbReference type="EMBL" id="FNVT01000001">
    <property type="protein sequence ID" value="SEF96086.1"/>
    <property type="molecule type" value="Genomic_DNA"/>
</dbReference>
<dbReference type="Proteomes" id="UP000236732">
    <property type="component" value="Unassembled WGS sequence"/>
</dbReference>
<accession>A0A1H5W9Y4</accession>
<keyword evidence="2" id="KW-1185">Reference proteome</keyword>
<protein>
    <recommendedName>
        <fullName evidence="3">Ribbon-helix-helix protein, copG family</fullName>
    </recommendedName>
</protein>
<evidence type="ECO:0000313" key="1">
    <source>
        <dbReference type="EMBL" id="SEF96086.1"/>
    </source>
</evidence>
<proteinExistence type="predicted"/>
<evidence type="ECO:0008006" key="3">
    <source>
        <dbReference type="Google" id="ProtNLM"/>
    </source>
</evidence>
<evidence type="ECO:0000313" key="2">
    <source>
        <dbReference type="Proteomes" id="UP000236732"/>
    </source>
</evidence>
<name>A0A1H5W9Y4_9ACTN</name>
<reference evidence="1 2" key="1">
    <citation type="submission" date="2016-10" db="EMBL/GenBank/DDBJ databases">
        <authorList>
            <person name="de Groot N.N."/>
        </authorList>
    </citation>
    <scope>NUCLEOTIDE SEQUENCE [LARGE SCALE GENOMIC DNA]</scope>
    <source>
        <strain evidence="1 2">CGMCC 4.7037</strain>
    </source>
</reference>
<organism evidence="1 2">
    <name type="scientific">Nonomuraea solani</name>
    <dbReference type="NCBI Taxonomy" id="1144553"/>
    <lineage>
        <taxon>Bacteria</taxon>
        <taxon>Bacillati</taxon>
        <taxon>Actinomycetota</taxon>
        <taxon>Actinomycetes</taxon>
        <taxon>Streptosporangiales</taxon>
        <taxon>Streptosporangiaceae</taxon>
        <taxon>Nonomuraea</taxon>
    </lineage>
</organism>
<dbReference type="AlphaFoldDB" id="A0A1H5W9Y4"/>
<sequence>MALERVWVMTAAVKRQAPLKIDPATDELISQAAHFLGMTKKDFVSEAVRAYLEQRREEVRKGMIESMKVLDGSLTSSVAALTGLSPQKIEELGGVGDWEN</sequence>